<dbReference type="Gene3D" id="2.60.40.640">
    <property type="match status" value="1"/>
</dbReference>
<dbReference type="InterPro" id="IPR050357">
    <property type="entry name" value="Arrestin_domain-protein"/>
</dbReference>
<evidence type="ECO:0000256" key="1">
    <source>
        <dbReference type="ARBA" id="ARBA00005298"/>
    </source>
</evidence>
<dbReference type="EMBL" id="JELW01000199">
    <property type="protein sequence ID" value="EXU94642.1"/>
    <property type="molecule type" value="Genomic_DNA"/>
</dbReference>
<evidence type="ECO:0000259" key="3">
    <source>
        <dbReference type="SMART" id="SM01017"/>
    </source>
</evidence>
<dbReference type="PANTHER" id="PTHR11188">
    <property type="entry name" value="ARRESTIN DOMAIN CONTAINING PROTEIN"/>
    <property type="match status" value="1"/>
</dbReference>
<protein>
    <submittedName>
        <fullName evidence="4">Arrestin (Or S-antigen) domain protein</fullName>
    </submittedName>
</protein>
<evidence type="ECO:0000313" key="5">
    <source>
        <dbReference type="Proteomes" id="UP000030151"/>
    </source>
</evidence>
<comment type="caution">
    <text evidence="4">The sequence shown here is derived from an EMBL/GenBank/DDBJ whole genome shotgun (WGS) entry which is preliminary data.</text>
</comment>
<comment type="subunit">
    <text evidence="2">Interacts with hulA.</text>
</comment>
<accession>A0A014N4R6</accession>
<dbReference type="Proteomes" id="UP000030151">
    <property type="component" value="Unassembled WGS sequence"/>
</dbReference>
<evidence type="ECO:0000256" key="2">
    <source>
        <dbReference type="ARBA" id="ARBA00038766"/>
    </source>
</evidence>
<dbReference type="GO" id="GO:0005886">
    <property type="term" value="C:plasma membrane"/>
    <property type="evidence" value="ECO:0007669"/>
    <property type="project" value="TreeGrafter"/>
</dbReference>
<dbReference type="eggNOG" id="KOG3780">
    <property type="taxonomic scope" value="Eukaryota"/>
</dbReference>
<feature type="domain" description="Arrestin C-terminal-like" evidence="3">
    <location>
        <begin position="172"/>
        <end position="324"/>
    </location>
</feature>
<dbReference type="InterPro" id="IPR014752">
    <property type="entry name" value="Arrestin-like_C"/>
</dbReference>
<dbReference type="GO" id="GO:0030674">
    <property type="term" value="F:protein-macromolecule adaptor activity"/>
    <property type="evidence" value="ECO:0007669"/>
    <property type="project" value="TreeGrafter"/>
</dbReference>
<dbReference type="AlphaFoldDB" id="A0A014N4R6"/>
<dbReference type="HOGENOM" id="CLU_018982_0_1_1"/>
<proteinExistence type="inferred from homology"/>
<dbReference type="SMART" id="SM01017">
    <property type="entry name" value="Arrestin_C"/>
    <property type="match status" value="1"/>
</dbReference>
<dbReference type="GO" id="GO:0070086">
    <property type="term" value="P:ubiquitin-dependent endocytosis"/>
    <property type="evidence" value="ECO:0007669"/>
    <property type="project" value="TreeGrafter"/>
</dbReference>
<dbReference type="GO" id="GO:0005829">
    <property type="term" value="C:cytosol"/>
    <property type="evidence" value="ECO:0007669"/>
    <property type="project" value="TreeGrafter"/>
</dbReference>
<dbReference type="PANTHER" id="PTHR11188:SF17">
    <property type="entry name" value="FI21816P1"/>
    <property type="match status" value="1"/>
</dbReference>
<organism evidence="4 5">
    <name type="scientific">Metarhizium robertsii</name>
    <dbReference type="NCBI Taxonomy" id="568076"/>
    <lineage>
        <taxon>Eukaryota</taxon>
        <taxon>Fungi</taxon>
        <taxon>Dikarya</taxon>
        <taxon>Ascomycota</taxon>
        <taxon>Pezizomycotina</taxon>
        <taxon>Sordariomycetes</taxon>
        <taxon>Hypocreomycetidae</taxon>
        <taxon>Hypocreales</taxon>
        <taxon>Clavicipitaceae</taxon>
        <taxon>Metarhizium</taxon>
    </lineage>
</organism>
<evidence type="ECO:0000313" key="4">
    <source>
        <dbReference type="EMBL" id="EXU94642.1"/>
    </source>
</evidence>
<gene>
    <name evidence="4" type="ORF">X797_012285</name>
</gene>
<name>A0A014N4R6_9HYPO</name>
<comment type="similarity">
    <text evidence="1">Belongs to the arrestin family.</text>
</comment>
<dbReference type="Pfam" id="PF02752">
    <property type="entry name" value="Arrestin_C"/>
    <property type="match status" value="1"/>
</dbReference>
<dbReference type="Pfam" id="PF00339">
    <property type="entry name" value="Arrestin_N"/>
    <property type="match status" value="1"/>
</dbReference>
<reference evidence="4 5" key="1">
    <citation type="submission" date="2014-02" db="EMBL/GenBank/DDBJ databases">
        <title>The genome sequence of the entomopathogenic fungus Metarhizium robertsii ARSEF 2575.</title>
        <authorList>
            <person name="Giuliano Garisto Donzelli B."/>
            <person name="Roe B.A."/>
            <person name="Macmil S.L."/>
            <person name="Krasnoff S.B."/>
            <person name="Gibson D.M."/>
        </authorList>
    </citation>
    <scope>NUCLEOTIDE SEQUENCE [LARGE SCALE GENOMIC DNA]</scope>
    <source>
        <strain evidence="4 5">ARSEF 2575</strain>
    </source>
</reference>
<dbReference type="InterPro" id="IPR011021">
    <property type="entry name" value="Arrestin-like_N"/>
</dbReference>
<dbReference type="GO" id="GO:0031625">
    <property type="term" value="F:ubiquitin protein ligase binding"/>
    <property type="evidence" value="ECO:0007669"/>
    <property type="project" value="TreeGrafter"/>
</dbReference>
<dbReference type="InterPro" id="IPR011022">
    <property type="entry name" value="Arrestin_C-like"/>
</dbReference>
<sequence>MVRCDIRLIRDHISFRGHPHESAGQVLIGSVLLRVSTPVNKVHFRLRLLGKLEAADASVRKWQKVLNFNATKTTLSKTIISEQSQAIIGLPTSDGVTLPTGRHEYPFELLLPGDVTESIEELPELSLKYRLEATIYSRGVPVEKAHKHVRIFRVAATDAVEPFHAEISQGTWRNKVDYCFNIPQRVVPFGGVVDLSILVSALVVGLDLEGIRLKVVEDRQSCVKNGAGRTTTNHFTRVLAKTWVNDGRCQQLSAKKKTDLGMGCWCLSARLPLPSSLKECAQDIDLGMIKVAHFVEVVAVLKNPDGHVSNLCAKLPVAVVIQPSTSFDQDGGLVIRRELSGHPQRMSAIAPPRYSRHIHDQRVMNYLRPKAEY</sequence>